<protein>
    <submittedName>
        <fullName evidence="1">Uncharacterized protein</fullName>
    </submittedName>
</protein>
<gene>
    <name evidence="1" type="ORF">METZ01_LOCUS7091</name>
</gene>
<reference evidence="1" key="1">
    <citation type="submission" date="2018-05" db="EMBL/GenBank/DDBJ databases">
        <authorList>
            <person name="Lanie J.A."/>
            <person name="Ng W.-L."/>
            <person name="Kazmierczak K.M."/>
            <person name="Andrzejewski T.M."/>
            <person name="Davidsen T.M."/>
            <person name="Wayne K.J."/>
            <person name="Tettelin H."/>
            <person name="Glass J.I."/>
            <person name="Rusch D."/>
            <person name="Podicherti R."/>
            <person name="Tsui H.-C.T."/>
            <person name="Winkler M.E."/>
        </authorList>
    </citation>
    <scope>NUCLEOTIDE SEQUENCE</scope>
</reference>
<organism evidence="1">
    <name type="scientific">marine metagenome</name>
    <dbReference type="NCBI Taxonomy" id="408172"/>
    <lineage>
        <taxon>unclassified sequences</taxon>
        <taxon>metagenomes</taxon>
        <taxon>ecological metagenomes</taxon>
    </lineage>
</organism>
<sequence length="44" mass="4480">MQIVDIAGAGGEIRTLKNSNSKPFGVGKKGGVAANKGNIINKII</sequence>
<name>A0A381NI91_9ZZZZ</name>
<dbReference type="EMBL" id="UINC01000377">
    <property type="protein sequence ID" value="SUZ54237.1"/>
    <property type="molecule type" value="Genomic_DNA"/>
</dbReference>
<accession>A0A381NI91</accession>
<proteinExistence type="predicted"/>
<evidence type="ECO:0000313" key="1">
    <source>
        <dbReference type="EMBL" id="SUZ54237.1"/>
    </source>
</evidence>
<dbReference type="AlphaFoldDB" id="A0A381NI91"/>